<dbReference type="Pfam" id="PF14356">
    <property type="entry name" value="DUF4403"/>
    <property type="match status" value="1"/>
</dbReference>
<sequence length="453" mass="50897">MNRQLLYGTILFVCACQRVNPEPPPAEGFDLPIPTTRSYVAGPVSFRLRELETKINEKLDPVLVGPKTIEEAKKKLFSLRITRSGPVQTQYTNQQVRISAPLQIWLLTPLSRDTTGRPFCSLKVRFQSPLSVSSDWRLASQVKFTDYEWIKPPEINLLGIKISMENFVQKVMENNESRIESAIDAAVYENLRLDKMVAPIWRDIQKPLRINREFGLWLIPNPIGVTAGPIRGNNETISVPLQITFETETELQRESPAPSKRPLPQLQKKADLSQTSELYLMSSIPYQDINEMLQQALNGKDVKVAKGLLSIKEASVYGGQHALIIRTELSGLLNGTVYIQGRPRFDTLTNTLGVTNLDFATGTKSILPRKIGADIQEEVCDLLEKLLKISLGDELAQLPQKIDAAFDRSRASRKADIDLSQFRFVPQKIAVRPDSLQALIKIKSNVAVEVKNL</sequence>
<dbReference type="RefSeq" id="WP_345267503.1">
    <property type="nucleotide sequence ID" value="NZ_BAABHB010000004.1"/>
</dbReference>
<dbReference type="EMBL" id="BAABHB010000004">
    <property type="protein sequence ID" value="GAA4405891.1"/>
    <property type="molecule type" value="Genomic_DNA"/>
</dbReference>
<evidence type="ECO:0000313" key="2">
    <source>
        <dbReference type="Proteomes" id="UP001500936"/>
    </source>
</evidence>
<dbReference type="Proteomes" id="UP001500936">
    <property type="component" value="Unassembled WGS sequence"/>
</dbReference>
<protein>
    <submittedName>
        <fullName evidence="1">DUF4403 family protein</fullName>
    </submittedName>
</protein>
<name>A0ABP8KGU1_9BACT</name>
<keyword evidence="2" id="KW-1185">Reference proteome</keyword>
<organism evidence="1 2">
    <name type="scientific">Nibrella viscosa</name>
    <dbReference type="NCBI Taxonomy" id="1084524"/>
    <lineage>
        <taxon>Bacteria</taxon>
        <taxon>Pseudomonadati</taxon>
        <taxon>Bacteroidota</taxon>
        <taxon>Cytophagia</taxon>
        <taxon>Cytophagales</taxon>
        <taxon>Spirosomataceae</taxon>
        <taxon>Nibrella</taxon>
    </lineage>
</organism>
<accession>A0ABP8KGU1</accession>
<evidence type="ECO:0000313" key="1">
    <source>
        <dbReference type="EMBL" id="GAA4405891.1"/>
    </source>
</evidence>
<comment type="caution">
    <text evidence="1">The sequence shown here is derived from an EMBL/GenBank/DDBJ whole genome shotgun (WGS) entry which is preliminary data.</text>
</comment>
<proteinExistence type="predicted"/>
<dbReference type="PROSITE" id="PS51257">
    <property type="entry name" value="PROKAR_LIPOPROTEIN"/>
    <property type="match status" value="1"/>
</dbReference>
<gene>
    <name evidence="1" type="ORF">GCM10023187_24770</name>
</gene>
<reference evidence="2" key="1">
    <citation type="journal article" date="2019" name="Int. J. Syst. Evol. Microbiol.">
        <title>The Global Catalogue of Microorganisms (GCM) 10K type strain sequencing project: providing services to taxonomists for standard genome sequencing and annotation.</title>
        <authorList>
            <consortium name="The Broad Institute Genomics Platform"/>
            <consortium name="The Broad Institute Genome Sequencing Center for Infectious Disease"/>
            <person name="Wu L."/>
            <person name="Ma J."/>
        </authorList>
    </citation>
    <scope>NUCLEOTIDE SEQUENCE [LARGE SCALE GENOMIC DNA]</scope>
    <source>
        <strain evidence="2">JCM 17925</strain>
    </source>
</reference>
<dbReference type="InterPro" id="IPR025515">
    <property type="entry name" value="DUF4403"/>
</dbReference>